<organism evidence="2 3">
    <name type="scientific">Acinetobacter pittii ANC 4050</name>
    <dbReference type="NCBI Taxonomy" id="1217691"/>
    <lineage>
        <taxon>Bacteria</taxon>
        <taxon>Pseudomonadati</taxon>
        <taxon>Pseudomonadota</taxon>
        <taxon>Gammaproteobacteria</taxon>
        <taxon>Moraxellales</taxon>
        <taxon>Moraxellaceae</taxon>
        <taxon>Acinetobacter</taxon>
        <taxon>Acinetobacter calcoaceticus/baumannii complex</taxon>
    </lineage>
</organism>
<evidence type="ECO:0000313" key="2">
    <source>
        <dbReference type="EMBL" id="EOQ66073.1"/>
    </source>
</evidence>
<evidence type="ECO:0000256" key="1">
    <source>
        <dbReference type="SAM" id="Phobius"/>
    </source>
</evidence>
<dbReference type="InterPro" id="IPR008407">
    <property type="entry name" value="Brnchd-chn_aa_trnsp_AzlD"/>
</dbReference>
<dbReference type="RefSeq" id="WP_016142801.1">
    <property type="nucleotide sequence ID" value="NZ_KB976987.1"/>
</dbReference>
<feature type="transmembrane region" description="Helical" evidence="1">
    <location>
        <begin position="40"/>
        <end position="59"/>
    </location>
</feature>
<evidence type="ECO:0008006" key="4">
    <source>
        <dbReference type="Google" id="ProtNLM"/>
    </source>
</evidence>
<feature type="transmembrane region" description="Helical" evidence="1">
    <location>
        <begin position="6"/>
        <end position="28"/>
    </location>
</feature>
<keyword evidence="1" id="KW-0812">Transmembrane</keyword>
<feature type="transmembrane region" description="Helical" evidence="1">
    <location>
        <begin position="87"/>
        <end position="106"/>
    </location>
</feature>
<name>R8Y9K7_ACIPI</name>
<keyword evidence="1" id="KW-0472">Membrane</keyword>
<dbReference type="EMBL" id="APQM01000011">
    <property type="protein sequence ID" value="EOQ66073.1"/>
    <property type="molecule type" value="Genomic_DNA"/>
</dbReference>
<proteinExistence type="predicted"/>
<feature type="transmembrane region" description="Helical" evidence="1">
    <location>
        <begin position="65"/>
        <end position="82"/>
    </location>
</feature>
<comment type="caution">
    <text evidence="2">The sequence shown here is derived from an EMBL/GenBank/DDBJ whole genome shotgun (WGS) entry which is preliminary data.</text>
</comment>
<dbReference type="AlphaFoldDB" id="R8Y9K7"/>
<keyword evidence="1" id="KW-1133">Transmembrane helix</keyword>
<dbReference type="OrthoDB" id="6694704at2"/>
<dbReference type="HOGENOM" id="CLU_159912_0_1_6"/>
<accession>R8Y9K7</accession>
<sequence>MSQQLLIILGIGLLALGTYGIRFAGFHLGAKFNFSEKYQVLLSNGATVLLCAIAVTTTFFEGQNFAGFARIFGVALALFLVWKKVPLLLVICLAAASTAIIRLLGIE</sequence>
<dbReference type="Proteomes" id="UP000014024">
    <property type="component" value="Unassembled WGS sequence"/>
</dbReference>
<protein>
    <recommendedName>
        <fullName evidence="4">Branched-chain amino acid transport protein (AzlD)</fullName>
    </recommendedName>
</protein>
<reference evidence="2 3" key="1">
    <citation type="submission" date="2013-02" db="EMBL/GenBank/DDBJ databases">
        <title>The Genome Sequence of Acinetobacter sp. ANC 4050.</title>
        <authorList>
            <consortium name="The Broad Institute Genome Sequencing Platform"/>
            <consortium name="The Broad Institute Genome Sequencing Center for Infectious Disease"/>
            <person name="Cerqueira G."/>
            <person name="Feldgarden M."/>
            <person name="Courvalin P."/>
            <person name="Perichon B."/>
            <person name="Grillot-Courvalin C."/>
            <person name="Clermont D."/>
            <person name="Rocha E."/>
            <person name="Yoon E.-J."/>
            <person name="Nemec A."/>
            <person name="Walker B."/>
            <person name="Young S.K."/>
            <person name="Zeng Q."/>
            <person name="Gargeya S."/>
            <person name="Fitzgerald M."/>
            <person name="Haas B."/>
            <person name="Abouelleil A."/>
            <person name="Alvarado L."/>
            <person name="Arachchi H.M."/>
            <person name="Berlin A.M."/>
            <person name="Chapman S.B."/>
            <person name="Dewar J."/>
            <person name="Goldberg J."/>
            <person name="Griggs A."/>
            <person name="Gujja S."/>
            <person name="Hansen M."/>
            <person name="Howarth C."/>
            <person name="Imamovic A."/>
            <person name="Larimer J."/>
            <person name="McCowan C."/>
            <person name="Murphy C."/>
            <person name="Neiman D."/>
            <person name="Pearson M."/>
            <person name="Priest M."/>
            <person name="Roberts A."/>
            <person name="Saif S."/>
            <person name="Shea T."/>
            <person name="Sisk P."/>
            <person name="Sykes S."/>
            <person name="Wortman J."/>
            <person name="Nusbaum C."/>
            <person name="Birren B."/>
        </authorList>
    </citation>
    <scope>NUCLEOTIDE SEQUENCE [LARGE SCALE GENOMIC DNA]</scope>
    <source>
        <strain evidence="2 3">ANC 4050</strain>
    </source>
</reference>
<gene>
    <name evidence="2" type="ORF">F931_03063</name>
</gene>
<dbReference type="Pfam" id="PF05437">
    <property type="entry name" value="AzlD"/>
    <property type="match status" value="1"/>
</dbReference>
<evidence type="ECO:0000313" key="3">
    <source>
        <dbReference type="Proteomes" id="UP000014024"/>
    </source>
</evidence>
<dbReference type="PATRIC" id="fig|1217691.3.peg.3007"/>